<evidence type="ECO:0000313" key="4">
    <source>
        <dbReference type="Proteomes" id="UP001346149"/>
    </source>
</evidence>
<accession>A0AAN7LY83</accession>
<evidence type="ECO:0000313" key="3">
    <source>
        <dbReference type="EMBL" id="KAK4794604.1"/>
    </source>
</evidence>
<comment type="caution">
    <text evidence="3">The sequence shown here is derived from an EMBL/GenBank/DDBJ whole genome shotgun (WGS) entry which is preliminary data.</text>
</comment>
<reference evidence="3 4" key="1">
    <citation type="journal article" date="2023" name="Hortic Res">
        <title>Pangenome of water caltrop reveals structural variations and asymmetric subgenome divergence after allopolyploidization.</title>
        <authorList>
            <person name="Zhang X."/>
            <person name="Chen Y."/>
            <person name="Wang L."/>
            <person name="Yuan Y."/>
            <person name="Fang M."/>
            <person name="Shi L."/>
            <person name="Lu R."/>
            <person name="Comes H.P."/>
            <person name="Ma Y."/>
            <person name="Chen Y."/>
            <person name="Huang G."/>
            <person name="Zhou Y."/>
            <person name="Zheng Z."/>
            <person name="Qiu Y."/>
        </authorList>
    </citation>
    <scope>NUCLEOTIDE SEQUENCE [LARGE SCALE GENOMIC DNA]</scope>
    <source>
        <strain evidence="3">F231</strain>
    </source>
</reference>
<name>A0AAN7LY83_TRANT</name>
<dbReference type="PANTHER" id="PTHR35109">
    <property type="entry name" value="GLUTAMATE RACEMASE"/>
    <property type="match status" value="1"/>
</dbReference>
<sequence>MGSTFCFCFFSGGVSFHRICEHQIQRTDADLNLSSDVQWEYWKVEAWYYIYVCMHRMYGYKNRRRTQGLQKPLPLEISRYCGTMARALVAGTKELLLSSWNHPQRAQKGSRLTGIKGLHQESAEQVARRRDGDGGADQKQELSPWVPHPRTGIYVPQGHESVIDDIPQKAASLVEAYWLRDVDGADKPDPDLYTY</sequence>
<protein>
    <submittedName>
        <fullName evidence="3">Uncharacterized protein</fullName>
    </submittedName>
</protein>
<dbReference type="PANTHER" id="PTHR35109:SF1">
    <property type="entry name" value="GLUTAMATE RACEMASE"/>
    <property type="match status" value="1"/>
</dbReference>
<comment type="similarity">
    <text evidence="1">Belongs to the LEA type 3 family.</text>
</comment>
<dbReference type="AlphaFoldDB" id="A0AAN7LY83"/>
<dbReference type="Pfam" id="PF03242">
    <property type="entry name" value="LEA_3a"/>
    <property type="match status" value="1"/>
</dbReference>
<dbReference type="InterPro" id="IPR004926">
    <property type="entry name" value="LEA_3a"/>
</dbReference>
<organism evidence="3 4">
    <name type="scientific">Trapa natans</name>
    <name type="common">Water chestnut</name>
    <dbReference type="NCBI Taxonomy" id="22666"/>
    <lineage>
        <taxon>Eukaryota</taxon>
        <taxon>Viridiplantae</taxon>
        <taxon>Streptophyta</taxon>
        <taxon>Embryophyta</taxon>
        <taxon>Tracheophyta</taxon>
        <taxon>Spermatophyta</taxon>
        <taxon>Magnoliopsida</taxon>
        <taxon>eudicotyledons</taxon>
        <taxon>Gunneridae</taxon>
        <taxon>Pentapetalae</taxon>
        <taxon>rosids</taxon>
        <taxon>malvids</taxon>
        <taxon>Myrtales</taxon>
        <taxon>Lythraceae</taxon>
        <taxon>Trapa</taxon>
    </lineage>
</organism>
<gene>
    <name evidence="3" type="ORF">SAY86_012598</name>
</gene>
<dbReference type="EMBL" id="JAXQNO010000007">
    <property type="protein sequence ID" value="KAK4794604.1"/>
    <property type="molecule type" value="Genomic_DNA"/>
</dbReference>
<feature type="region of interest" description="Disordered" evidence="2">
    <location>
        <begin position="107"/>
        <end position="146"/>
    </location>
</feature>
<keyword evidence="4" id="KW-1185">Reference proteome</keyword>
<dbReference type="Proteomes" id="UP001346149">
    <property type="component" value="Unassembled WGS sequence"/>
</dbReference>
<feature type="compositionally biased region" description="Basic and acidic residues" evidence="2">
    <location>
        <begin position="118"/>
        <end position="140"/>
    </location>
</feature>
<evidence type="ECO:0000256" key="2">
    <source>
        <dbReference type="SAM" id="MobiDB-lite"/>
    </source>
</evidence>
<evidence type="ECO:0000256" key="1">
    <source>
        <dbReference type="ARBA" id="ARBA00007086"/>
    </source>
</evidence>
<proteinExistence type="inferred from homology"/>